<keyword evidence="1 2" id="KW-0129">CBS domain</keyword>
<sequence length="156" mass="17221">MQVREILRIKGSVLFTAMPQQTLDGAVEVMADHDVGSLVVMGGGKMVGMLTFREVLKAVASRATNYCGGALDQVKVEEVMIRNPAFATPDMDVNDLRRLMIDQHQRYLPVMDGELLMGVVSFLDVAKSVLEEQSFENKMLKSYIKNWPEGESGPAA</sequence>
<feature type="domain" description="CBS" evidence="3">
    <location>
        <begin position="8"/>
        <end position="65"/>
    </location>
</feature>
<evidence type="ECO:0000256" key="1">
    <source>
        <dbReference type="ARBA" id="ARBA00023122"/>
    </source>
</evidence>
<dbReference type="Gene3D" id="3.10.580.10">
    <property type="entry name" value="CBS-domain"/>
    <property type="match status" value="1"/>
</dbReference>
<dbReference type="InterPro" id="IPR000644">
    <property type="entry name" value="CBS_dom"/>
</dbReference>
<dbReference type="InterPro" id="IPR046342">
    <property type="entry name" value="CBS_dom_sf"/>
</dbReference>
<dbReference type="Proteomes" id="UP000323671">
    <property type="component" value="Chromosome"/>
</dbReference>
<feature type="domain" description="CBS" evidence="3">
    <location>
        <begin position="80"/>
        <end position="135"/>
    </location>
</feature>
<dbReference type="RefSeq" id="WP_054622341.1">
    <property type="nucleotide sequence ID" value="NZ_CP022579.1"/>
</dbReference>
<dbReference type="PANTHER" id="PTHR43080:SF2">
    <property type="entry name" value="CBS DOMAIN-CONTAINING PROTEIN"/>
    <property type="match status" value="1"/>
</dbReference>
<dbReference type="InterPro" id="IPR051257">
    <property type="entry name" value="Diverse_CBS-Domain"/>
</dbReference>
<keyword evidence="5" id="KW-1185">Reference proteome</keyword>
<organism evidence="4 5">
    <name type="scientific">Oryzomicrobium terrae</name>
    <dbReference type="NCBI Taxonomy" id="1735038"/>
    <lineage>
        <taxon>Bacteria</taxon>
        <taxon>Pseudomonadati</taxon>
        <taxon>Pseudomonadota</taxon>
        <taxon>Betaproteobacteria</taxon>
        <taxon>Rhodocyclales</taxon>
        <taxon>Rhodocyclaceae</taxon>
        <taxon>Oryzomicrobium</taxon>
    </lineage>
</organism>
<dbReference type="EMBL" id="CP022579">
    <property type="protein sequence ID" value="QEL64492.1"/>
    <property type="molecule type" value="Genomic_DNA"/>
</dbReference>
<dbReference type="SMART" id="SM00116">
    <property type="entry name" value="CBS"/>
    <property type="match status" value="2"/>
</dbReference>
<accession>A0A5C1E6E2</accession>
<evidence type="ECO:0000256" key="2">
    <source>
        <dbReference type="PROSITE-ProRule" id="PRU00703"/>
    </source>
</evidence>
<protein>
    <recommendedName>
        <fullName evidence="3">CBS domain-containing protein</fullName>
    </recommendedName>
</protein>
<dbReference type="AlphaFoldDB" id="A0A5C1E6E2"/>
<evidence type="ECO:0000259" key="3">
    <source>
        <dbReference type="PROSITE" id="PS51371"/>
    </source>
</evidence>
<dbReference type="PANTHER" id="PTHR43080">
    <property type="entry name" value="CBS DOMAIN-CONTAINING PROTEIN CBSX3, MITOCHONDRIAL"/>
    <property type="match status" value="1"/>
</dbReference>
<name>A0A5C1E6E2_9RHOO</name>
<proteinExistence type="predicted"/>
<dbReference type="Pfam" id="PF00571">
    <property type="entry name" value="CBS"/>
    <property type="match status" value="2"/>
</dbReference>
<evidence type="ECO:0000313" key="5">
    <source>
        <dbReference type="Proteomes" id="UP000323671"/>
    </source>
</evidence>
<evidence type="ECO:0000313" key="4">
    <source>
        <dbReference type="EMBL" id="QEL64492.1"/>
    </source>
</evidence>
<dbReference type="KEGG" id="otr:OTERR_10160"/>
<dbReference type="PROSITE" id="PS51371">
    <property type="entry name" value="CBS"/>
    <property type="match status" value="2"/>
</dbReference>
<dbReference type="SUPFAM" id="SSF54631">
    <property type="entry name" value="CBS-domain pair"/>
    <property type="match status" value="1"/>
</dbReference>
<reference evidence="4 5" key="1">
    <citation type="submission" date="2017-07" db="EMBL/GenBank/DDBJ databases">
        <title>Complete genome sequence of Oryzomicrobium terrae TPP412.</title>
        <authorList>
            <person name="Chiu L.-W."/>
            <person name="Lo K.-J."/>
            <person name="Tsai Y.-M."/>
            <person name="Lin S.-S."/>
            <person name="Kuo C.-H."/>
            <person name="Liu C.-T."/>
        </authorList>
    </citation>
    <scope>NUCLEOTIDE SEQUENCE [LARGE SCALE GENOMIC DNA]</scope>
    <source>
        <strain evidence="4 5">TPP412</strain>
    </source>
</reference>
<gene>
    <name evidence="4" type="ORF">OTERR_10160</name>
</gene>